<keyword evidence="4" id="KW-1185">Reference proteome</keyword>
<feature type="region of interest" description="Disordered" evidence="1">
    <location>
        <begin position="50"/>
        <end position="72"/>
    </location>
</feature>
<feature type="region of interest" description="Disordered" evidence="1">
    <location>
        <begin position="95"/>
        <end position="193"/>
    </location>
</feature>
<dbReference type="PROSITE" id="PS50222">
    <property type="entry name" value="EF_HAND_2"/>
    <property type="match status" value="1"/>
</dbReference>
<dbReference type="Gene3D" id="1.10.238.10">
    <property type="entry name" value="EF-hand"/>
    <property type="match status" value="1"/>
</dbReference>
<dbReference type="Proteomes" id="UP000604046">
    <property type="component" value="Unassembled WGS sequence"/>
</dbReference>
<feature type="domain" description="EF-hand" evidence="2">
    <location>
        <begin position="14"/>
        <end position="49"/>
    </location>
</feature>
<dbReference type="GO" id="GO:0005509">
    <property type="term" value="F:calcium ion binding"/>
    <property type="evidence" value="ECO:0007669"/>
    <property type="project" value="InterPro"/>
</dbReference>
<evidence type="ECO:0000256" key="1">
    <source>
        <dbReference type="SAM" id="MobiDB-lite"/>
    </source>
</evidence>
<sequence length="193" mass="21417">MPTLYKGARLIETPESQEIEVMIEHADRDGKGFVTAEDFYVLMADEARRMQQQTDVEPSEPQRKSNSQAVKRWKKALISDKVDNVVQEWKISSVEKQAEAGHHKQSRSSRGAGSTSEARGEHRNSRSLLNPAQGVSTSVSLTAGSKDTTRKRSPSHSSPSNSKEHTRARGSSLSIARDGKDLRARSSSRSRKE</sequence>
<dbReference type="InterPro" id="IPR002048">
    <property type="entry name" value="EF_hand_dom"/>
</dbReference>
<evidence type="ECO:0000313" key="3">
    <source>
        <dbReference type="EMBL" id="CAE7523532.1"/>
    </source>
</evidence>
<comment type="caution">
    <text evidence="3">The sequence shown here is derived from an EMBL/GenBank/DDBJ whole genome shotgun (WGS) entry which is preliminary data.</text>
</comment>
<feature type="compositionally biased region" description="Polar residues" evidence="1">
    <location>
        <begin position="126"/>
        <end position="146"/>
    </location>
</feature>
<proteinExistence type="predicted"/>
<organism evidence="3 4">
    <name type="scientific">Symbiodinium natans</name>
    <dbReference type="NCBI Taxonomy" id="878477"/>
    <lineage>
        <taxon>Eukaryota</taxon>
        <taxon>Sar</taxon>
        <taxon>Alveolata</taxon>
        <taxon>Dinophyceae</taxon>
        <taxon>Suessiales</taxon>
        <taxon>Symbiodiniaceae</taxon>
        <taxon>Symbiodinium</taxon>
    </lineage>
</organism>
<dbReference type="AlphaFoldDB" id="A0A812TES2"/>
<gene>
    <name evidence="3" type="ORF">SNAT2548_LOCUS29305</name>
</gene>
<name>A0A812TES2_9DINO</name>
<dbReference type="SUPFAM" id="SSF47473">
    <property type="entry name" value="EF-hand"/>
    <property type="match status" value="1"/>
</dbReference>
<dbReference type="OrthoDB" id="441732at2759"/>
<protein>
    <recommendedName>
        <fullName evidence="2">EF-hand domain-containing protein</fullName>
    </recommendedName>
</protein>
<feature type="compositionally biased region" description="Polar residues" evidence="1">
    <location>
        <begin position="108"/>
        <end position="117"/>
    </location>
</feature>
<accession>A0A812TES2</accession>
<evidence type="ECO:0000259" key="2">
    <source>
        <dbReference type="PROSITE" id="PS50222"/>
    </source>
</evidence>
<evidence type="ECO:0000313" key="4">
    <source>
        <dbReference type="Proteomes" id="UP000604046"/>
    </source>
</evidence>
<dbReference type="EMBL" id="CAJNDS010002551">
    <property type="protein sequence ID" value="CAE7523532.1"/>
    <property type="molecule type" value="Genomic_DNA"/>
</dbReference>
<dbReference type="InterPro" id="IPR011992">
    <property type="entry name" value="EF-hand-dom_pair"/>
</dbReference>
<dbReference type="SMART" id="SM00054">
    <property type="entry name" value="EFh"/>
    <property type="match status" value="1"/>
</dbReference>
<reference evidence="3" key="1">
    <citation type="submission" date="2021-02" db="EMBL/GenBank/DDBJ databases">
        <authorList>
            <person name="Dougan E. K."/>
            <person name="Rhodes N."/>
            <person name="Thang M."/>
            <person name="Chan C."/>
        </authorList>
    </citation>
    <scope>NUCLEOTIDE SEQUENCE</scope>
</reference>